<dbReference type="AlphaFoldDB" id="A0AA87ZCG5"/>
<evidence type="ECO:0000256" key="1">
    <source>
        <dbReference type="SAM" id="MobiDB-lite"/>
    </source>
</evidence>
<comment type="caution">
    <text evidence="2">The sequence shown here is derived from an EMBL/GenBank/DDBJ whole genome shotgun (WGS) entry which is preliminary data.</text>
</comment>
<evidence type="ECO:0000313" key="2">
    <source>
        <dbReference type="EMBL" id="GMN30364.1"/>
    </source>
</evidence>
<gene>
    <name evidence="2" type="ORF">TIFTF001_041447</name>
</gene>
<evidence type="ECO:0000313" key="3">
    <source>
        <dbReference type="Proteomes" id="UP001187192"/>
    </source>
</evidence>
<proteinExistence type="predicted"/>
<reference evidence="2" key="1">
    <citation type="submission" date="2023-07" db="EMBL/GenBank/DDBJ databases">
        <title>draft genome sequence of fig (Ficus carica).</title>
        <authorList>
            <person name="Takahashi T."/>
            <person name="Nishimura K."/>
        </authorList>
    </citation>
    <scope>NUCLEOTIDE SEQUENCE</scope>
</reference>
<protein>
    <submittedName>
        <fullName evidence="2">Uncharacterized protein</fullName>
    </submittedName>
</protein>
<keyword evidence="3" id="KW-1185">Reference proteome</keyword>
<feature type="region of interest" description="Disordered" evidence="1">
    <location>
        <begin position="67"/>
        <end position="87"/>
    </location>
</feature>
<organism evidence="2 3">
    <name type="scientific">Ficus carica</name>
    <name type="common">Common fig</name>
    <dbReference type="NCBI Taxonomy" id="3494"/>
    <lineage>
        <taxon>Eukaryota</taxon>
        <taxon>Viridiplantae</taxon>
        <taxon>Streptophyta</taxon>
        <taxon>Embryophyta</taxon>
        <taxon>Tracheophyta</taxon>
        <taxon>Spermatophyta</taxon>
        <taxon>Magnoliopsida</taxon>
        <taxon>eudicotyledons</taxon>
        <taxon>Gunneridae</taxon>
        <taxon>Pentapetalae</taxon>
        <taxon>rosids</taxon>
        <taxon>fabids</taxon>
        <taxon>Rosales</taxon>
        <taxon>Moraceae</taxon>
        <taxon>Ficeae</taxon>
        <taxon>Ficus</taxon>
    </lineage>
</organism>
<name>A0AA87ZCG5_FICCA</name>
<dbReference type="Proteomes" id="UP001187192">
    <property type="component" value="Unassembled WGS sequence"/>
</dbReference>
<feature type="compositionally biased region" description="Polar residues" evidence="1">
    <location>
        <begin position="71"/>
        <end position="87"/>
    </location>
</feature>
<dbReference type="EMBL" id="BTGU01001854">
    <property type="protein sequence ID" value="GMN30364.1"/>
    <property type="molecule type" value="Genomic_DNA"/>
</dbReference>
<accession>A0AA87ZCG5</accession>
<sequence>MIQEDLSLILYKTKPNLICSSRCGPHADRWRAASGRSWEACRVASWSWLKRQVHIGFVGMLAWDSAATGPSDASTTTRLPKASGSTR</sequence>